<gene>
    <name evidence="6" type="ORF">J6I44_15650</name>
</gene>
<evidence type="ECO:0000256" key="5">
    <source>
        <dbReference type="ARBA" id="ARBA00023315"/>
    </source>
</evidence>
<comment type="caution">
    <text evidence="6">The sequence shown here is derived from an EMBL/GenBank/DDBJ whole genome shotgun (WGS) entry which is preliminary data.</text>
</comment>
<evidence type="ECO:0000256" key="3">
    <source>
        <dbReference type="ARBA" id="ARBA00022679"/>
    </source>
</evidence>
<organism evidence="6 7">
    <name type="scientific">Fodinibius salsisoli</name>
    <dbReference type="NCBI Taxonomy" id="2820877"/>
    <lineage>
        <taxon>Bacteria</taxon>
        <taxon>Pseudomonadati</taxon>
        <taxon>Balneolota</taxon>
        <taxon>Balneolia</taxon>
        <taxon>Balneolales</taxon>
        <taxon>Balneolaceae</taxon>
        <taxon>Fodinibius</taxon>
    </lineage>
</organism>
<name>A0ABT3PR25_9BACT</name>
<dbReference type="EMBL" id="JAGGJA010000011">
    <property type="protein sequence ID" value="MCW9708301.1"/>
    <property type="molecule type" value="Genomic_DNA"/>
</dbReference>
<reference evidence="6 7" key="1">
    <citation type="submission" date="2021-03" db="EMBL/GenBank/DDBJ databases">
        <title>Aliifodinibius sp. nov., a new bacterium isolated from saline soil.</title>
        <authorList>
            <person name="Galisteo C."/>
            <person name="De La Haba R."/>
            <person name="Sanchez-Porro C."/>
            <person name="Ventosa A."/>
        </authorList>
    </citation>
    <scope>NUCLEOTIDE SEQUENCE [LARGE SCALE GENOMIC DNA]</scope>
    <source>
        <strain evidence="6 7">1BSP15-2V2</strain>
    </source>
</reference>
<dbReference type="SUPFAM" id="SSF55729">
    <property type="entry name" value="Acyl-CoA N-acyltransferases (Nat)"/>
    <property type="match status" value="1"/>
</dbReference>
<accession>A0ABT3PR25</accession>
<dbReference type="InterPro" id="IPR052351">
    <property type="entry name" value="Ornithine_N-alpha-AT"/>
</dbReference>
<dbReference type="PANTHER" id="PTHR37323:SF1">
    <property type="entry name" value="L-ORNITHINE N(ALPHA)-ACYLTRANSFERASE"/>
    <property type="match status" value="1"/>
</dbReference>
<evidence type="ECO:0000313" key="7">
    <source>
        <dbReference type="Proteomes" id="UP001207918"/>
    </source>
</evidence>
<dbReference type="RefSeq" id="WP_265767088.1">
    <property type="nucleotide sequence ID" value="NZ_JAGGJA010000011.1"/>
</dbReference>
<dbReference type="Gene3D" id="3.40.630.30">
    <property type="match status" value="1"/>
</dbReference>
<proteinExistence type="predicted"/>
<comment type="pathway">
    <text evidence="1">Lipid metabolism.</text>
</comment>
<dbReference type="InterPro" id="IPR016181">
    <property type="entry name" value="Acyl_CoA_acyltransferase"/>
</dbReference>
<evidence type="ECO:0000313" key="6">
    <source>
        <dbReference type="EMBL" id="MCW9708301.1"/>
    </source>
</evidence>
<evidence type="ECO:0000256" key="4">
    <source>
        <dbReference type="ARBA" id="ARBA00023098"/>
    </source>
</evidence>
<keyword evidence="2" id="KW-0444">Lipid biosynthesis</keyword>
<dbReference type="GO" id="GO:0016746">
    <property type="term" value="F:acyltransferase activity"/>
    <property type="evidence" value="ECO:0007669"/>
    <property type="project" value="UniProtKB-KW"/>
</dbReference>
<evidence type="ECO:0000256" key="1">
    <source>
        <dbReference type="ARBA" id="ARBA00005189"/>
    </source>
</evidence>
<evidence type="ECO:0000256" key="2">
    <source>
        <dbReference type="ARBA" id="ARBA00022516"/>
    </source>
</evidence>
<dbReference type="Pfam" id="PF13444">
    <property type="entry name" value="Acetyltransf_5"/>
    <property type="match status" value="1"/>
</dbReference>
<keyword evidence="4" id="KW-0443">Lipid metabolism</keyword>
<dbReference type="EC" id="2.3.1.-" evidence="6"/>
<protein>
    <submittedName>
        <fullName evidence="6">GNAT family N-acetyltransferase</fullName>
        <ecNumber evidence="6">2.3.1.-</ecNumber>
    </submittedName>
</protein>
<sequence length="256" mass="29944">MTTEPPIADRSLFVSGKYVIELSQSEEDIRKAQSLRYQVFNIELDEGLDTSHNQQLDIDKYDSQCDHLLVIERETNQVIGTYRMQTYNQAQSYHGFYTAEEFYLDGLPQEILKNGVEVGRACIQQKHRNGRVLYLLWRGIAEYMKRKSCRYLFGCCSLSNTNPQEGWLAMDYLKHNNHLHNDYCLDVKESYICPKVDRDANSWQEVTLPQLFRLYLDLGAKVLSAPALDTEFKTIDFLVLVDIEKLDERTRVLFFK</sequence>
<dbReference type="PANTHER" id="PTHR37323">
    <property type="entry name" value="GCN5-RELATED N-ACETYLTRANSFERASE"/>
    <property type="match status" value="1"/>
</dbReference>
<keyword evidence="5 6" id="KW-0012">Acyltransferase</keyword>
<keyword evidence="3 6" id="KW-0808">Transferase</keyword>
<dbReference type="Proteomes" id="UP001207918">
    <property type="component" value="Unassembled WGS sequence"/>
</dbReference>
<keyword evidence="7" id="KW-1185">Reference proteome</keyword>